<dbReference type="Proteomes" id="UP000199258">
    <property type="component" value="Unassembled WGS sequence"/>
</dbReference>
<keyword evidence="3" id="KW-1185">Reference proteome</keyword>
<keyword evidence="2" id="KW-0808">Transferase</keyword>
<dbReference type="InterPro" id="IPR000182">
    <property type="entry name" value="GNAT_dom"/>
</dbReference>
<sequence length="458" mass="50528">MVGDINTAIAARILSAAGVSEINSIPLTVPELSQFAAQWGADVVHIDSYSEMNNLRESLNKTGVLLSSIEDGTFGRRSADIVIDVSPGSERKYREPAGSRSHLRGVEYLPLRQEVLKHRGRGEVAPRVRRVMVALGGTDSADLTHELAELWAKTGVESECYLLGVTIPPELILRFNHVRWFSLDRAPDIARTFAQMDLVICASGTALWELAYLGVPMATLQIIDNQAEYFRFSSERGIGLPLGDISEGARHEEVLNRAVPALRSFASSRVQRAESMKAGQTLVDGGGADRIVGEWRRLVHAKKVDAVQVRSARAGDASHLYAWRTDPLAVEMSRTSGEIGWDAHVDWLERSLADSSRHLLLVEDPEGLAGTIRFDEIAFREWEVSITLAPERRGQGLAVPVLHASEQWLLKEVGEGITLRADFRAVNVASQNVFQRAGYEMLVDFQANPGWRTSGKFL</sequence>
<proteinExistence type="predicted"/>
<gene>
    <name evidence="2" type="ORF">SAMN04488693_10829</name>
</gene>
<evidence type="ECO:0000313" key="3">
    <source>
        <dbReference type="Proteomes" id="UP000199258"/>
    </source>
</evidence>
<dbReference type="SUPFAM" id="SSF55729">
    <property type="entry name" value="Acyl-CoA N-acyltransferases (Nat)"/>
    <property type="match status" value="1"/>
</dbReference>
<organism evidence="2 3">
    <name type="scientific">Arthrobacter subterraneus</name>
    <dbReference type="NCBI Taxonomy" id="335973"/>
    <lineage>
        <taxon>Bacteria</taxon>
        <taxon>Bacillati</taxon>
        <taxon>Actinomycetota</taxon>
        <taxon>Actinomycetes</taxon>
        <taxon>Micrococcales</taxon>
        <taxon>Micrococcaceae</taxon>
        <taxon>Arthrobacter</taxon>
    </lineage>
</organism>
<dbReference type="GO" id="GO:0016747">
    <property type="term" value="F:acyltransferase activity, transferring groups other than amino-acyl groups"/>
    <property type="evidence" value="ECO:0007669"/>
    <property type="project" value="InterPro"/>
</dbReference>
<dbReference type="Gene3D" id="3.40.50.2000">
    <property type="entry name" value="Glycogen Phosphorylase B"/>
    <property type="match status" value="1"/>
</dbReference>
<dbReference type="SUPFAM" id="SSF53756">
    <property type="entry name" value="UDP-Glycosyltransferase/glycogen phosphorylase"/>
    <property type="match status" value="1"/>
</dbReference>
<evidence type="ECO:0000259" key="1">
    <source>
        <dbReference type="PROSITE" id="PS51186"/>
    </source>
</evidence>
<dbReference type="Pfam" id="PF13302">
    <property type="entry name" value="Acetyltransf_3"/>
    <property type="match status" value="1"/>
</dbReference>
<name>A0A1G8J4S7_9MICC</name>
<dbReference type="Gene3D" id="3.40.630.30">
    <property type="match status" value="1"/>
</dbReference>
<dbReference type="InterPro" id="IPR016181">
    <property type="entry name" value="Acyl_CoA_acyltransferase"/>
</dbReference>
<dbReference type="AlphaFoldDB" id="A0A1G8J4S7"/>
<dbReference type="PROSITE" id="PS51186">
    <property type="entry name" value="GNAT"/>
    <property type="match status" value="1"/>
</dbReference>
<protein>
    <submittedName>
        <fullName evidence="2">Spore coat polysaccharide biosynthesis protein SpsG, predicted glycosyltransferase</fullName>
    </submittedName>
</protein>
<dbReference type="EMBL" id="FNDT01000008">
    <property type="protein sequence ID" value="SDI26062.1"/>
    <property type="molecule type" value="Genomic_DNA"/>
</dbReference>
<reference evidence="2 3" key="1">
    <citation type="submission" date="2016-10" db="EMBL/GenBank/DDBJ databases">
        <authorList>
            <person name="de Groot N.N."/>
        </authorList>
    </citation>
    <scope>NUCLEOTIDE SEQUENCE [LARGE SCALE GENOMIC DNA]</scope>
    <source>
        <strain evidence="2 3">NP_1H</strain>
    </source>
</reference>
<dbReference type="STRING" id="335973.SAMN04488693_10829"/>
<evidence type="ECO:0000313" key="2">
    <source>
        <dbReference type="EMBL" id="SDI26062.1"/>
    </source>
</evidence>
<accession>A0A1G8J4S7</accession>
<feature type="domain" description="N-acetyltransferase" evidence="1">
    <location>
        <begin position="307"/>
        <end position="458"/>
    </location>
</feature>